<dbReference type="GO" id="GO:0003700">
    <property type="term" value="F:DNA-binding transcription factor activity"/>
    <property type="evidence" value="ECO:0007669"/>
    <property type="project" value="InterPro"/>
</dbReference>
<keyword evidence="7" id="KW-1185">Reference proteome</keyword>
<accession>A8DVY1</accession>
<dbReference type="SUPFAM" id="SSF46785">
    <property type="entry name" value="Winged helix' DNA-binding domain"/>
    <property type="match status" value="1"/>
</dbReference>
<dbReference type="HOGENOM" id="CLU_039613_16_2_1"/>
<proteinExistence type="inferred from homology"/>
<evidence type="ECO:0000256" key="2">
    <source>
        <dbReference type="ARBA" id="ARBA00023015"/>
    </source>
</evidence>
<dbReference type="Pfam" id="PF03466">
    <property type="entry name" value="LysR_substrate"/>
    <property type="match status" value="1"/>
</dbReference>
<keyword evidence="4" id="KW-0804">Transcription</keyword>
<dbReference type="Pfam" id="PF00126">
    <property type="entry name" value="HTH_1"/>
    <property type="match status" value="1"/>
</dbReference>
<dbReference type="Proteomes" id="UP000001593">
    <property type="component" value="Unassembled WGS sequence"/>
</dbReference>
<dbReference type="GO" id="GO:0003677">
    <property type="term" value="F:DNA binding"/>
    <property type="evidence" value="ECO:0007669"/>
    <property type="project" value="UniProtKB-KW"/>
</dbReference>
<sequence length="305" mass="34297">MLDAMRVFVHVADTGSFSKTAARLQIAPSSVSRTIDQLEKQLQVTLFKRSTRQVVLTEKGQLFLRGALPLLEEANALVASVQDRERVVSGELRISVFESFGRLVVSPLIATFLRKYPDVTVTLELDNGLTDLTGDNVDLAIRIGLPMDSGLRYRRLLPNRTRICASPQYLAAQGTPTVPEELVQHNCLLLRGDRQRSYWYFRKHDQMQKITVSGNLRSKGGTPLLEAAKEGLGIVQLLHWMAADALAQGTLVPLLEDWTPSLSEHSSGEIYALYQNTRFPNPLIRVFLDFLMEQMTHRFPLHTVD</sequence>
<dbReference type="PANTHER" id="PTHR30537:SF5">
    <property type="entry name" value="HTH-TYPE TRANSCRIPTIONAL ACTIVATOR TTDR-RELATED"/>
    <property type="match status" value="1"/>
</dbReference>
<evidence type="ECO:0000256" key="3">
    <source>
        <dbReference type="ARBA" id="ARBA00023125"/>
    </source>
</evidence>
<keyword evidence="3" id="KW-0238">DNA-binding</keyword>
<dbReference type="eggNOG" id="ENOG502SP1F">
    <property type="taxonomic scope" value="Eukaryota"/>
</dbReference>
<dbReference type="InterPro" id="IPR058163">
    <property type="entry name" value="LysR-type_TF_proteobact-type"/>
</dbReference>
<dbReference type="EMBL" id="DS478783">
    <property type="protein sequence ID" value="EDO25628.1"/>
    <property type="molecule type" value="Genomic_DNA"/>
</dbReference>
<dbReference type="KEGG" id="nve:5495894"/>
<feature type="domain" description="HTH lysR-type" evidence="5">
    <location>
        <begin position="1"/>
        <end position="57"/>
    </location>
</feature>
<keyword evidence="2" id="KW-0805">Transcription regulation</keyword>
<organism evidence="6 7">
    <name type="scientific">Nematostella vectensis</name>
    <name type="common">Starlet sea anemone</name>
    <dbReference type="NCBI Taxonomy" id="45351"/>
    <lineage>
        <taxon>Eukaryota</taxon>
        <taxon>Metazoa</taxon>
        <taxon>Cnidaria</taxon>
        <taxon>Anthozoa</taxon>
        <taxon>Hexacorallia</taxon>
        <taxon>Actiniaria</taxon>
        <taxon>Edwardsiidae</taxon>
        <taxon>Nematostella</taxon>
    </lineage>
</organism>
<dbReference type="Gene3D" id="1.10.10.10">
    <property type="entry name" value="Winged helix-like DNA-binding domain superfamily/Winged helix DNA-binding domain"/>
    <property type="match status" value="1"/>
</dbReference>
<dbReference type="InterPro" id="IPR005119">
    <property type="entry name" value="LysR_subst-bd"/>
</dbReference>
<comment type="similarity">
    <text evidence="1">Belongs to the LysR transcriptional regulatory family.</text>
</comment>
<dbReference type="OMA" id="DLANHSW"/>
<dbReference type="PhylomeDB" id="A8DVY1"/>
<dbReference type="PROSITE" id="PS50931">
    <property type="entry name" value="HTH_LYSR"/>
    <property type="match status" value="1"/>
</dbReference>
<dbReference type="AlphaFoldDB" id="A8DVY1"/>
<dbReference type="CDD" id="cd08422">
    <property type="entry name" value="PBP2_CrgA_like"/>
    <property type="match status" value="1"/>
</dbReference>
<protein>
    <recommendedName>
        <fullName evidence="5">HTH lysR-type domain-containing protein</fullName>
    </recommendedName>
</protein>
<dbReference type="SUPFAM" id="SSF53850">
    <property type="entry name" value="Periplasmic binding protein-like II"/>
    <property type="match status" value="1"/>
</dbReference>
<dbReference type="PANTHER" id="PTHR30537">
    <property type="entry name" value="HTH-TYPE TRANSCRIPTIONAL REGULATOR"/>
    <property type="match status" value="1"/>
</dbReference>
<dbReference type="InterPro" id="IPR036390">
    <property type="entry name" value="WH_DNA-bd_sf"/>
</dbReference>
<evidence type="ECO:0000313" key="7">
    <source>
        <dbReference type="Proteomes" id="UP000001593"/>
    </source>
</evidence>
<gene>
    <name evidence="6" type="ORF">NEMVEDRAFT_v1g156874</name>
</gene>
<dbReference type="Gene3D" id="3.40.190.290">
    <property type="match status" value="1"/>
</dbReference>
<evidence type="ECO:0000256" key="4">
    <source>
        <dbReference type="ARBA" id="ARBA00023163"/>
    </source>
</evidence>
<dbReference type="FunFam" id="1.10.10.10:FF:000001">
    <property type="entry name" value="LysR family transcriptional regulator"/>
    <property type="match status" value="1"/>
</dbReference>
<dbReference type="InParanoid" id="A8DVY1"/>
<name>A8DVY1_NEMVE</name>
<evidence type="ECO:0000259" key="5">
    <source>
        <dbReference type="PROSITE" id="PS50931"/>
    </source>
</evidence>
<evidence type="ECO:0000313" key="6">
    <source>
        <dbReference type="EMBL" id="EDO25628.1"/>
    </source>
</evidence>
<dbReference type="InterPro" id="IPR000847">
    <property type="entry name" value="LysR_HTH_N"/>
</dbReference>
<evidence type="ECO:0000256" key="1">
    <source>
        <dbReference type="ARBA" id="ARBA00009437"/>
    </source>
</evidence>
<dbReference type="InterPro" id="IPR036388">
    <property type="entry name" value="WH-like_DNA-bd_sf"/>
</dbReference>
<reference evidence="6 7" key="1">
    <citation type="journal article" date="2007" name="Science">
        <title>Sea anemone genome reveals ancestral eumetazoan gene repertoire and genomic organization.</title>
        <authorList>
            <person name="Putnam N.H."/>
            <person name="Srivastava M."/>
            <person name="Hellsten U."/>
            <person name="Dirks B."/>
            <person name="Chapman J."/>
            <person name="Salamov A."/>
            <person name="Terry A."/>
            <person name="Shapiro H."/>
            <person name="Lindquist E."/>
            <person name="Kapitonov V.V."/>
            <person name="Jurka J."/>
            <person name="Genikhovich G."/>
            <person name="Grigoriev I.V."/>
            <person name="Lucas S.M."/>
            <person name="Steele R.E."/>
            <person name="Finnerty J.R."/>
            <person name="Technau U."/>
            <person name="Martindale M.Q."/>
            <person name="Rokhsar D.S."/>
        </authorList>
    </citation>
    <scope>NUCLEOTIDE SEQUENCE [LARGE SCALE GENOMIC DNA]</scope>
    <source>
        <strain evidence="7">CH2 X CH6</strain>
    </source>
</reference>